<dbReference type="InterPro" id="IPR002557">
    <property type="entry name" value="Chitin-bd_dom"/>
</dbReference>
<feature type="chain" id="PRO_5046729301" evidence="6">
    <location>
        <begin position="19"/>
        <end position="759"/>
    </location>
</feature>
<dbReference type="Pfam" id="PF01607">
    <property type="entry name" value="CBM_14"/>
    <property type="match status" value="6"/>
</dbReference>
<dbReference type="InterPro" id="IPR051940">
    <property type="entry name" value="Chitin_bind-dev_reg"/>
</dbReference>
<feature type="domain" description="Chitin-binding type-2" evidence="7">
    <location>
        <begin position="211"/>
        <end position="268"/>
    </location>
</feature>
<evidence type="ECO:0000256" key="5">
    <source>
        <dbReference type="ARBA" id="ARBA00023180"/>
    </source>
</evidence>
<dbReference type="GeneID" id="100197130"/>
<keyword evidence="3" id="KW-0677">Repeat</keyword>
<dbReference type="SUPFAM" id="SSF57625">
    <property type="entry name" value="Invertebrate chitin-binding proteins"/>
    <property type="match status" value="10"/>
</dbReference>
<gene>
    <name evidence="9" type="primary">LOC100197130</name>
</gene>
<feature type="domain" description="Chitin-binding type-2" evidence="7">
    <location>
        <begin position="329"/>
        <end position="386"/>
    </location>
</feature>
<dbReference type="PANTHER" id="PTHR23301:SF0">
    <property type="entry name" value="CHITIN-BINDING TYPE-2 DOMAIN-CONTAINING PROTEIN-RELATED"/>
    <property type="match status" value="1"/>
</dbReference>
<evidence type="ECO:0000259" key="7">
    <source>
        <dbReference type="PROSITE" id="PS50940"/>
    </source>
</evidence>
<keyword evidence="2 6" id="KW-0732">Signal</keyword>
<protein>
    <submittedName>
        <fullName evidence="9">Uncharacterized protein LOC100197130 isoform X4</fullName>
    </submittedName>
</protein>
<dbReference type="PANTHER" id="PTHR23301">
    <property type="entry name" value="CHITIN BINDING PERITROPHIN-A"/>
    <property type="match status" value="1"/>
</dbReference>
<evidence type="ECO:0000256" key="1">
    <source>
        <dbReference type="ARBA" id="ARBA00022669"/>
    </source>
</evidence>
<dbReference type="InterPro" id="IPR036508">
    <property type="entry name" value="Chitin-bd_dom_sf"/>
</dbReference>
<reference evidence="9" key="1">
    <citation type="submission" date="2025-08" db="UniProtKB">
        <authorList>
            <consortium name="RefSeq"/>
        </authorList>
    </citation>
    <scope>IDENTIFICATION</scope>
</reference>
<evidence type="ECO:0000256" key="6">
    <source>
        <dbReference type="SAM" id="SignalP"/>
    </source>
</evidence>
<keyword evidence="1" id="KW-0147">Chitin-binding</keyword>
<dbReference type="PROSITE" id="PS50940">
    <property type="entry name" value="CHIT_BIND_II"/>
    <property type="match status" value="6"/>
</dbReference>
<feature type="domain" description="Chitin-binding type-2" evidence="7">
    <location>
        <begin position="566"/>
        <end position="623"/>
    </location>
</feature>
<accession>A0ABM4CNP0</accession>
<feature type="signal peptide" evidence="6">
    <location>
        <begin position="1"/>
        <end position="18"/>
    </location>
</feature>
<evidence type="ECO:0000256" key="3">
    <source>
        <dbReference type="ARBA" id="ARBA00022737"/>
    </source>
</evidence>
<feature type="domain" description="Chitin-binding type-2" evidence="7">
    <location>
        <begin position="679"/>
        <end position="736"/>
    </location>
</feature>
<dbReference type="Gene3D" id="2.170.140.10">
    <property type="entry name" value="Chitin binding domain"/>
    <property type="match status" value="6"/>
</dbReference>
<organism evidence="8 9">
    <name type="scientific">Hydra vulgaris</name>
    <name type="common">Hydra</name>
    <name type="synonym">Hydra attenuata</name>
    <dbReference type="NCBI Taxonomy" id="6087"/>
    <lineage>
        <taxon>Eukaryota</taxon>
        <taxon>Metazoa</taxon>
        <taxon>Cnidaria</taxon>
        <taxon>Hydrozoa</taxon>
        <taxon>Hydroidolina</taxon>
        <taxon>Anthoathecata</taxon>
        <taxon>Aplanulata</taxon>
        <taxon>Hydridae</taxon>
        <taxon>Hydra</taxon>
    </lineage>
</organism>
<keyword evidence="4" id="KW-1015">Disulfide bond</keyword>
<evidence type="ECO:0000313" key="9">
    <source>
        <dbReference type="RefSeq" id="XP_065663440.1"/>
    </source>
</evidence>
<feature type="domain" description="Chitin-binding type-2" evidence="7">
    <location>
        <begin position="442"/>
        <end position="499"/>
    </location>
</feature>
<feature type="domain" description="Chitin-binding type-2" evidence="7">
    <location>
        <begin position="83"/>
        <end position="140"/>
    </location>
</feature>
<keyword evidence="5" id="KW-0325">Glycoprotein</keyword>
<dbReference type="Proteomes" id="UP001652625">
    <property type="component" value="Chromosome 10"/>
</dbReference>
<evidence type="ECO:0000256" key="2">
    <source>
        <dbReference type="ARBA" id="ARBA00022729"/>
    </source>
</evidence>
<proteinExistence type="predicted"/>
<evidence type="ECO:0000256" key="4">
    <source>
        <dbReference type="ARBA" id="ARBA00023157"/>
    </source>
</evidence>
<name>A0ABM4CNP0_HYDVU</name>
<dbReference type="SMART" id="SM00494">
    <property type="entry name" value="ChtBD2"/>
    <property type="match status" value="12"/>
</dbReference>
<dbReference type="RefSeq" id="XP_065663440.1">
    <property type="nucleotide sequence ID" value="XM_065807368.1"/>
</dbReference>
<sequence>MLLVTFTGLLALISGLFGTPINNLKAIKTDFCDGKNDGNYSIPDVFEYMLCKGGVSSIISCQDNFIFSPVVSLCVNISTQSPNTFCQKRRNDDYTDPWNCHKFFKCYEGYSYLFDCQLSNLVFNPYTDQCVYENEYPCHQVSGLFGTPINNPKVIENDFCDGKRDGNYPIPDVFKYKFCKGGVSNIMSCQDNFVFSPVVSLCVNISTQSPTTFCQERQNGDYNDPWNCHKFFKCFQHLSYLFDCPITNPVFNPYTDQCVYENEYPCHQLSENLKENPCAGKADGNYLIPDVFYYLKCSSQQGGYVSCPTNQIFDPTYSSCRDAGEYNFTSFCTNKPDGQYRNPWNCHSFISCSNGISHNMSCPVSDLVYDPYNNICEYSYQFPCKILNSSCAGKADGKYLIPDVFAYLQCSSQQGGYVNCPDNKIFDPKYSDCKDAKDYNLSNFCTNKPDGQYRNPWNCHTFISCSNGISHNMSCATPELVYDPYDNLCEYPSIFPCRTVNMSEHPLENLKENPCAGKADGNYLIPDVFYYLKCSSQQGGYVSCPTNQIFDPTYSSCRDAGEYNFTSFCTNKPDGQYRNPWNCHSFISCSNGISHNMSCPVSDLVYDPYNNICEYSYQFPCKILNSSCAGKADGKYLIPDVFAYLQCSSQQGGYVNCPDNKIFDPKYSDCKDAKDYNLSNFCTNKPDGQYRNPWNCHTFISCSNGISHNMSCATPELVYDPYDNLCEYPSIFPCRTVNMSEHHLETRLYEDILIENVVV</sequence>
<keyword evidence="8" id="KW-1185">Reference proteome</keyword>
<evidence type="ECO:0000313" key="8">
    <source>
        <dbReference type="Proteomes" id="UP001652625"/>
    </source>
</evidence>